<evidence type="ECO:0000313" key="1">
    <source>
        <dbReference type="EMBL" id="KCZ72494.1"/>
    </source>
</evidence>
<keyword evidence="2" id="KW-1185">Reference proteome</keyword>
<organism evidence="1 2">
    <name type="scientific">Candidatus Methanoperedens nitratireducens</name>
    <dbReference type="NCBI Taxonomy" id="1392998"/>
    <lineage>
        <taxon>Archaea</taxon>
        <taxon>Methanobacteriati</taxon>
        <taxon>Methanobacteriota</taxon>
        <taxon>Stenosarchaea group</taxon>
        <taxon>Methanomicrobia</taxon>
        <taxon>Methanosarcinales</taxon>
        <taxon>ANME-2 cluster</taxon>
        <taxon>Candidatus Methanoperedentaceae</taxon>
        <taxon>Candidatus Methanoperedens</taxon>
    </lineage>
</organism>
<dbReference type="EMBL" id="JMIY01000002">
    <property type="protein sequence ID" value="KCZ72494.1"/>
    <property type="molecule type" value="Genomic_DNA"/>
</dbReference>
<sequence>MRTYISNARGTFTKCTVGALSRRLSRQSIAYPQLSRQLTPCTRMPDALAYVDASLRGAILVNQAVFLYPLTPML</sequence>
<dbReference type="Proteomes" id="UP000027153">
    <property type="component" value="Unassembled WGS sequence"/>
</dbReference>
<dbReference type="RefSeq" id="WP_157833965.1">
    <property type="nucleotide sequence ID" value="NZ_JMIY01000002.1"/>
</dbReference>
<protein>
    <submittedName>
        <fullName evidence="1">Uncharacterized protein</fullName>
    </submittedName>
</protein>
<dbReference type="AlphaFoldDB" id="A0A062V9V2"/>
<reference evidence="1 2" key="1">
    <citation type="journal article" date="2013" name="Nature">
        <title>Anaerobic oxidation of methane coupled to nitrate reduction in a novel archaeal lineage.</title>
        <authorList>
            <person name="Haroon M.F."/>
            <person name="Hu S."/>
            <person name="Shi Y."/>
            <person name="Imelfort M."/>
            <person name="Keller J."/>
            <person name="Hugenholtz P."/>
            <person name="Yuan Z."/>
            <person name="Tyson G.W."/>
        </authorList>
    </citation>
    <scope>NUCLEOTIDE SEQUENCE [LARGE SCALE GENOMIC DNA]</scope>
    <source>
        <strain evidence="1 2">ANME-2d</strain>
    </source>
</reference>
<name>A0A062V9V2_9EURY</name>
<comment type="caution">
    <text evidence="1">The sequence shown here is derived from an EMBL/GenBank/DDBJ whole genome shotgun (WGS) entry which is preliminary data.</text>
</comment>
<proteinExistence type="predicted"/>
<accession>A0A062V9V2</accession>
<evidence type="ECO:0000313" key="2">
    <source>
        <dbReference type="Proteomes" id="UP000027153"/>
    </source>
</evidence>
<gene>
    <name evidence="1" type="ORF">ANME2D_00921</name>
</gene>